<keyword evidence="2" id="KW-1185">Reference proteome</keyword>
<dbReference type="GO" id="GO:0006313">
    <property type="term" value="P:DNA transposition"/>
    <property type="evidence" value="ECO:0007669"/>
    <property type="project" value="InterPro"/>
</dbReference>
<protein>
    <submittedName>
        <fullName evidence="1">Homeodomain-like domain-containing protein</fullName>
    </submittedName>
</protein>
<name>A0A1W1XHE7_9CLOT</name>
<gene>
    <name evidence="1" type="ORF">SAMN02745134_01914</name>
</gene>
<evidence type="ECO:0000313" key="2">
    <source>
        <dbReference type="Proteomes" id="UP000192468"/>
    </source>
</evidence>
<dbReference type="AlphaFoldDB" id="A0A1W1XHE7"/>
<sequence>MRSVTKTVRTLWYPTKRIHDECKQEKQRKVIELINTKTHPRNPSVEVKMDALHRCFKLGESIKSVSQDIGYTRASIYAWRKKYLKKGAVALMNKKNIKPETLKEGSVAFNTEVEN</sequence>
<dbReference type="GO" id="GO:0003677">
    <property type="term" value="F:DNA binding"/>
    <property type="evidence" value="ECO:0007669"/>
    <property type="project" value="UniProtKB-KW"/>
</dbReference>
<organism evidence="1 2">
    <name type="scientific">Clostridium acidisoli DSM 12555</name>
    <dbReference type="NCBI Taxonomy" id="1121291"/>
    <lineage>
        <taxon>Bacteria</taxon>
        <taxon>Bacillati</taxon>
        <taxon>Bacillota</taxon>
        <taxon>Clostridia</taxon>
        <taxon>Eubacteriales</taxon>
        <taxon>Clostridiaceae</taxon>
        <taxon>Clostridium</taxon>
    </lineage>
</organism>
<accession>A0A1W1XHE7</accession>
<proteinExistence type="predicted"/>
<dbReference type="GO" id="GO:0004803">
    <property type="term" value="F:transposase activity"/>
    <property type="evidence" value="ECO:0007669"/>
    <property type="project" value="InterPro"/>
</dbReference>
<dbReference type="EMBL" id="FWXH01000005">
    <property type="protein sequence ID" value="SMC23415.1"/>
    <property type="molecule type" value="Genomic_DNA"/>
</dbReference>
<dbReference type="Proteomes" id="UP000192468">
    <property type="component" value="Unassembled WGS sequence"/>
</dbReference>
<reference evidence="1 2" key="1">
    <citation type="submission" date="2017-04" db="EMBL/GenBank/DDBJ databases">
        <authorList>
            <person name="Afonso C.L."/>
            <person name="Miller P.J."/>
            <person name="Scott M.A."/>
            <person name="Spackman E."/>
            <person name="Goraichik I."/>
            <person name="Dimitrov K.M."/>
            <person name="Suarez D.L."/>
            <person name="Swayne D.E."/>
        </authorList>
    </citation>
    <scope>NUCLEOTIDE SEQUENCE [LARGE SCALE GENOMIC DNA]</scope>
    <source>
        <strain evidence="1 2">DSM 12555</strain>
    </source>
</reference>
<evidence type="ECO:0000313" key="1">
    <source>
        <dbReference type="EMBL" id="SMC23415.1"/>
    </source>
</evidence>
<dbReference type="InterPro" id="IPR009057">
    <property type="entry name" value="Homeodomain-like_sf"/>
</dbReference>
<dbReference type="Pfam" id="PF01527">
    <property type="entry name" value="HTH_Tnp_1"/>
    <property type="match status" value="1"/>
</dbReference>
<keyword evidence="1" id="KW-0371">Homeobox</keyword>
<keyword evidence="1" id="KW-0238">DNA-binding</keyword>
<dbReference type="InterPro" id="IPR002514">
    <property type="entry name" value="Transposase_8"/>
</dbReference>
<dbReference type="RefSeq" id="WP_176212661.1">
    <property type="nucleotide sequence ID" value="NZ_FWXH01000005.1"/>
</dbReference>
<dbReference type="SUPFAM" id="SSF46689">
    <property type="entry name" value="Homeodomain-like"/>
    <property type="match status" value="1"/>
</dbReference>